<dbReference type="Pfam" id="PF09424">
    <property type="entry name" value="YqeY"/>
    <property type="match status" value="1"/>
</dbReference>
<dbReference type="OMA" id="QIMKAVM"/>
<proteinExistence type="predicted"/>
<dbReference type="AlphaFoldDB" id="A0A5J4YRT9"/>
<dbReference type="Gene3D" id="1.10.10.410">
    <property type="match status" value="1"/>
</dbReference>
<dbReference type="Proteomes" id="UP000324585">
    <property type="component" value="Unassembled WGS sequence"/>
</dbReference>
<dbReference type="SUPFAM" id="SSF89095">
    <property type="entry name" value="GatB/YqeY motif"/>
    <property type="match status" value="1"/>
</dbReference>
<dbReference type="InterPro" id="IPR019004">
    <property type="entry name" value="YqeY/Aim41"/>
</dbReference>
<dbReference type="PANTHER" id="PTHR28055:SF1">
    <property type="entry name" value="ALTERED INHERITANCE OF MITOCHONDRIA PROTEIN 41, MITOCHONDRIAL"/>
    <property type="match status" value="1"/>
</dbReference>
<protein>
    <submittedName>
        <fullName evidence="2">Protein YqeY</fullName>
    </submittedName>
</protein>
<dbReference type="OrthoDB" id="538640at2759"/>
<feature type="signal peptide" evidence="1">
    <location>
        <begin position="1"/>
        <end position="19"/>
    </location>
</feature>
<dbReference type="InterPro" id="IPR042184">
    <property type="entry name" value="YqeY/Aim41_N"/>
</dbReference>
<dbReference type="EMBL" id="VRMN01000006">
    <property type="protein sequence ID" value="KAA8493610.1"/>
    <property type="molecule type" value="Genomic_DNA"/>
</dbReference>
<dbReference type="Gene3D" id="1.10.1510.10">
    <property type="entry name" value="Uncharacterised protein YqeY/AIM41 PF09424, N-terminal domain"/>
    <property type="match status" value="1"/>
</dbReference>
<feature type="chain" id="PRO_5023866024" evidence="1">
    <location>
        <begin position="20"/>
        <end position="220"/>
    </location>
</feature>
<evidence type="ECO:0000256" key="1">
    <source>
        <dbReference type="SAM" id="SignalP"/>
    </source>
</evidence>
<dbReference type="InterPro" id="IPR003789">
    <property type="entry name" value="Asn/Gln_tRNA_amidoTrase-B-like"/>
</dbReference>
<name>A0A5J4YRT9_PORPP</name>
<keyword evidence="3" id="KW-1185">Reference proteome</keyword>
<evidence type="ECO:0000313" key="3">
    <source>
        <dbReference type="Proteomes" id="UP000324585"/>
    </source>
</evidence>
<dbReference type="PANTHER" id="PTHR28055">
    <property type="entry name" value="ALTERED INHERITANCE OF MITOCHONDRIA PROTEIN 41, MITOCHONDRIAL"/>
    <property type="match status" value="1"/>
</dbReference>
<comment type="caution">
    <text evidence="2">The sequence shown here is derived from an EMBL/GenBank/DDBJ whole genome shotgun (WGS) entry which is preliminary data.</text>
</comment>
<sequence length="220" mass="23458">MGGELCFLGMRLLALHGLGRVPALVRRGSTPVVVARAGGASARVSRMLGMMMMMTKAAATTSSGSGGSKSIEQDVNDRMKAAMKAQDKDLLSAYRLMRAAMVNALKDGGNKESLTDAEAVDVLKKLAKVRKDSIEAYTNAGRKDAADKEARELAIIEQYLPTLADEGTVEQWVREAIAKSGAKGPADMGKVMGILMKAHRDELDGNMAKNIATEMLKAET</sequence>
<keyword evidence="1" id="KW-0732">Signal</keyword>
<dbReference type="GO" id="GO:0016884">
    <property type="term" value="F:carbon-nitrogen ligase activity, with glutamine as amido-N-donor"/>
    <property type="evidence" value="ECO:0007669"/>
    <property type="project" value="InterPro"/>
</dbReference>
<gene>
    <name evidence="2" type="ORF">FVE85_4747</name>
</gene>
<evidence type="ECO:0000313" key="2">
    <source>
        <dbReference type="EMBL" id="KAA8493610.1"/>
    </source>
</evidence>
<organism evidence="2 3">
    <name type="scientific">Porphyridium purpureum</name>
    <name type="common">Red alga</name>
    <name type="synonym">Porphyridium cruentum</name>
    <dbReference type="NCBI Taxonomy" id="35688"/>
    <lineage>
        <taxon>Eukaryota</taxon>
        <taxon>Rhodophyta</taxon>
        <taxon>Bangiophyceae</taxon>
        <taxon>Porphyridiales</taxon>
        <taxon>Porphyridiaceae</taxon>
        <taxon>Porphyridium</taxon>
    </lineage>
</organism>
<dbReference type="InterPro" id="IPR023168">
    <property type="entry name" value="GatB_Yqey_C_2"/>
</dbReference>
<accession>A0A5J4YRT9</accession>
<reference evidence="3" key="1">
    <citation type="journal article" date="2019" name="Nat. Commun.">
        <title>Expansion of phycobilisome linker gene families in mesophilic red algae.</title>
        <authorList>
            <person name="Lee J."/>
            <person name="Kim D."/>
            <person name="Bhattacharya D."/>
            <person name="Yoon H.S."/>
        </authorList>
    </citation>
    <scope>NUCLEOTIDE SEQUENCE [LARGE SCALE GENOMIC DNA]</scope>
    <source>
        <strain evidence="3">CCMP 1328</strain>
    </source>
</reference>